<dbReference type="EMBL" id="BKCJ011845854">
    <property type="protein sequence ID" value="GFD57863.1"/>
    <property type="molecule type" value="Genomic_DNA"/>
</dbReference>
<feature type="non-terminal residue" evidence="2">
    <location>
        <position position="1"/>
    </location>
</feature>
<name>A0A699XFA0_TANCI</name>
<feature type="non-terminal residue" evidence="2">
    <location>
        <position position="86"/>
    </location>
</feature>
<comment type="caution">
    <text evidence="2">The sequence shown here is derived from an EMBL/GenBank/DDBJ whole genome shotgun (WGS) entry which is preliminary data.</text>
</comment>
<reference evidence="2" key="1">
    <citation type="journal article" date="2019" name="Sci. Rep.">
        <title>Draft genome of Tanacetum cinerariifolium, the natural source of mosquito coil.</title>
        <authorList>
            <person name="Yamashiro T."/>
            <person name="Shiraishi A."/>
            <person name="Satake H."/>
            <person name="Nakayama K."/>
        </authorList>
    </citation>
    <scope>NUCLEOTIDE SEQUENCE</scope>
</reference>
<evidence type="ECO:0000256" key="1">
    <source>
        <dbReference type="SAM" id="MobiDB-lite"/>
    </source>
</evidence>
<feature type="region of interest" description="Disordered" evidence="1">
    <location>
        <begin position="67"/>
        <end position="86"/>
    </location>
</feature>
<sequence>NAFLKKSRAHAREKKMHDTLKGQVMASQVAMAAGDEAEMTLQTAQGHRFIDRMPGTRIGTGANSHPGGAVQQFGGNRLHNRQVSGG</sequence>
<proteinExistence type="predicted"/>
<dbReference type="AlphaFoldDB" id="A0A699XFA0"/>
<evidence type="ECO:0000313" key="2">
    <source>
        <dbReference type="EMBL" id="GFD57863.1"/>
    </source>
</evidence>
<accession>A0A699XFA0</accession>
<gene>
    <name evidence="2" type="ORF">Tci_929832</name>
</gene>
<organism evidence="2">
    <name type="scientific">Tanacetum cinerariifolium</name>
    <name type="common">Dalmatian daisy</name>
    <name type="synonym">Chrysanthemum cinerariifolium</name>
    <dbReference type="NCBI Taxonomy" id="118510"/>
    <lineage>
        <taxon>Eukaryota</taxon>
        <taxon>Viridiplantae</taxon>
        <taxon>Streptophyta</taxon>
        <taxon>Embryophyta</taxon>
        <taxon>Tracheophyta</taxon>
        <taxon>Spermatophyta</taxon>
        <taxon>Magnoliopsida</taxon>
        <taxon>eudicotyledons</taxon>
        <taxon>Gunneridae</taxon>
        <taxon>Pentapetalae</taxon>
        <taxon>asterids</taxon>
        <taxon>campanulids</taxon>
        <taxon>Asterales</taxon>
        <taxon>Asteraceae</taxon>
        <taxon>Asteroideae</taxon>
        <taxon>Anthemideae</taxon>
        <taxon>Anthemidinae</taxon>
        <taxon>Tanacetum</taxon>
    </lineage>
</organism>
<protein>
    <submittedName>
        <fullName evidence="2">Uncharacterized protein</fullName>
    </submittedName>
</protein>